<dbReference type="AlphaFoldDB" id="A0A3Q7HIB2"/>
<evidence type="ECO:0000313" key="1">
    <source>
        <dbReference type="EnsemblPlants" id="Solyc08g008440.2.1"/>
    </source>
</evidence>
<dbReference type="Proteomes" id="UP000004994">
    <property type="component" value="Chromosome 8"/>
</dbReference>
<dbReference type="EnsemblPlants" id="Solyc08g008440.2.1">
    <property type="protein sequence ID" value="Solyc08g008440.2.1"/>
    <property type="gene ID" value="Solyc08g008440.2"/>
</dbReference>
<organism evidence="1">
    <name type="scientific">Solanum lycopersicum</name>
    <name type="common">Tomato</name>
    <name type="synonym">Lycopersicon esculentum</name>
    <dbReference type="NCBI Taxonomy" id="4081"/>
    <lineage>
        <taxon>Eukaryota</taxon>
        <taxon>Viridiplantae</taxon>
        <taxon>Streptophyta</taxon>
        <taxon>Embryophyta</taxon>
        <taxon>Tracheophyta</taxon>
        <taxon>Spermatophyta</taxon>
        <taxon>Magnoliopsida</taxon>
        <taxon>eudicotyledons</taxon>
        <taxon>Gunneridae</taxon>
        <taxon>Pentapetalae</taxon>
        <taxon>asterids</taxon>
        <taxon>lamiids</taxon>
        <taxon>Solanales</taxon>
        <taxon>Solanaceae</taxon>
        <taxon>Solanoideae</taxon>
        <taxon>Solaneae</taxon>
        <taxon>Solanum</taxon>
        <taxon>Solanum subgen. Lycopersicon</taxon>
    </lineage>
</organism>
<dbReference type="PaxDb" id="4081-Solyc08g008440.1.1"/>
<keyword evidence="2" id="KW-1185">Reference proteome</keyword>
<reference evidence="1" key="1">
    <citation type="journal article" date="2012" name="Nature">
        <title>The tomato genome sequence provides insights into fleshy fruit evolution.</title>
        <authorList>
            <consortium name="Tomato Genome Consortium"/>
        </authorList>
    </citation>
    <scope>NUCLEOTIDE SEQUENCE [LARGE SCALE GENOMIC DNA]</scope>
    <source>
        <strain evidence="1">cv. Heinz 1706</strain>
    </source>
</reference>
<reference evidence="1" key="2">
    <citation type="submission" date="2019-01" db="UniProtKB">
        <authorList>
            <consortium name="EnsemblPlants"/>
        </authorList>
    </citation>
    <scope>IDENTIFICATION</scope>
    <source>
        <strain evidence="1">cv. Heinz 1706</strain>
    </source>
</reference>
<evidence type="ECO:0000313" key="2">
    <source>
        <dbReference type="Proteomes" id="UP000004994"/>
    </source>
</evidence>
<name>A0A3Q7HIB2_SOLLC</name>
<proteinExistence type="predicted"/>
<accession>A0A3Q7HIB2</accession>
<dbReference type="Gramene" id="Solyc08g008440.2.1">
    <property type="protein sequence ID" value="Solyc08g008440.2.1"/>
    <property type="gene ID" value="Solyc08g008440.2"/>
</dbReference>
<sequence length="47" mass="5579">MKCNCFSDASRRSGNDSYPIFERQFLSSEQRETKQRNFTPNGFQDRV</sequence>
<protein>
    <submittedName>
        <fullName evidence="1">Uncharacterized protein</fullName>
    </submittedName>
</protein>
<dbReference type="InParanoid" id="A0A3Q7HIB2"/>